<dbReference type="GO" id="GO:0008967">
    <property type="term" value="F:phosphoglycolate phosphatase activity"/>
    <property type="evidence" value="ECO:0007669"/>
    <property type="project" value="TreeGrafter"/>
</dbReference>
<dbReference type="SFLD" id="SFLDG01129">
    <property type="entry name" value="C1.5:_HAD__Beta-PGM__Phosphata"/>
    <property type="match status" value="1"/>
</dbReference>
<gene>
    <name evidence="1" type="ORF">H8692_05395</name>
</gene>
<dbReference type="NCBIfam" id="TIGR01549">
    <property type="entry name" value="HAD-SF-IA-v1"/>
    <property type="match status" value="1"/>
</dbReference>
<dbReference type="EMBL" id="JACRTA010000002">
    <property type="protein sequence ID" value="MBC8568200.1"/>
    <property type="molecule type" value="Genomic_DNA"/>
</dbReference>
<dbReference type="AlphaFoldDB" id="A0A926I9J8"/>
<evidence type="ECO:0000313" key="1">
    <source>
        <dbReference type="EMBL" id="MBC8568200.1"/>
    </source>
</evidence>
<dbReference type="InterPro" id="IPR041492">
    <property type="entry name" value="HAD_2"/>
</dbReference>
<dbReference type="Pfam" id="PF13419">
    <property type="entry name" value="HAD_2"/>
    <property type="match status" value="1"/>
</dbReference>
<dbReference type="Proteomes" id="UP000610862">
    <property type="component" value="Unassembled WGS sequence"/>
</dbReference>
<dbReference type="GO" id="GO:0005829">
    <property type="term" value="C:cytosol"/>
    <property type="evidence" value="ECO:0007669"/>
    <property type="project" value="TreeGrafter"/>
</dbReference>
<dbReference type="Gene3D" id="1.10.150.240">
    <property type="entry name" value="Putative phosphatase, domain 2"/>
    <property type="match status" value="1"/>
</dbReference>
<reference evidence="1" key="1">
    <citation type="submission" date="2020-08" db="EMBL/GenBank/DDBJ databases">
        <title>Genome public.</title>
        <authorList>
            <person name="Liu C."/>
            <person name="Sun Q."/>
        </authorList>
    </citation>
    <scope>NUCLEOTIDE SEQUENCE</scope>
    <source>
        <strain evidence="1">NSJ-24</strain>
    </source>
</reference>
<dbReference type="InterPro" id="IPR023198">
    <property type="entry name" value="PGP-like_dom2"/>
</dbReference>
<dbReference type="InterPro" id="IPR050155">
    <property type="entry name" value="HAD-like_hydrolase_sf"/>
</dbReference>
<accession>A0A926I9J8</accession>
<keyword evidence="1" id="KW-0378">Hydrolase</keyword>
<dbReference type="PANTHER" id="PTHR43434:SF1">
    <property type="entry name" value="PHOSPHOGLYCOLATE PHOSPHATASE"/>
    <property type="match status" value="1"/>
</dbReference>
<dbReference type="InterPro" id="IPR006439">
    <property type="entry name" value="HAD-SF_hydro_IA"/>
</dbReference>
<comment type="caution">
    <text evidence="1">The sequence shown here is derived from an EMBL/GenBank/DDBJ whole genome shotgun (WGS) entry which is preliminary data.</text>
</comment>
<dbReference type="SFLD" id="SFLDS00003">
    <property type="entry name" value="Haloacid_Dehalogenase"/>
    <property type="match status" value="1"/>
</dbReference>
<dbReference type="PANTHER" id="PTHR43434">
    <property type="entry name" value="PHOSPHOGLYCOLATE PHOSPHATASE"/>
    <property type="match status" value="1"/>
</dbReference>
<proteinExistence type="predicted"/>
<dbReference type="RefSeq" id="WP_187525161.1">
    <property type="nucleotide sequence ID" value="NZ_JACRTA010000002.1"/>
</dbReference>
<dbReference type="SFLD" id="SFLDG01135">
    <property type="entry name" value="C1.5.6:_HAD__Beta-PGM__Phospha"/>
    <property type="match status" value="1"/>
</dbReference>
<dbReference type="SUPFAM" id="SSF56784">
    <property type="entry name" value="HAD-like"/>
    <property type="match status" value="1"/>
</dbReference>
<sequence>MSNIDTVLFDFDGTVMNTNDVILMSWQHTFRTLENREEDPERLINTFGEPLEQTMKKFFPDVPAKDSLEVYRSFHRDNFGELINLFPGMKELLAEVKGRGYKTALVTSRLYSTTMQGLEKYEIKDYFDTVLTADDTTRHKPDPQPINITLEKLGSVPENAIMLGDTIFDLLCAKNAGVKSVLVSWSLALGGKTKEELGDAAPDYILEKPSDLLEII</sequence>
<name>A0A926I9J8_9FIRM</name>
<protein>
    <submittedName>
        <fullName evidence="1">HAD-IA family hydrolase</fullName>
    </submittedName>
</protein>
<dbReference type="GO" id="GO:0006281">
    <property type="term" value="P:DNA repair"/>
    <property type="evidence" value="ECO:0007669"/>
    <property type="project" value="TreeGrafter"/>
</dbReference>
<dbReference type="Gene3D" id="3.40.50.1000">
    <property type="entry name" value="HAD superfamily/HAD-like"/>
    <property type="match status" value="1"/>
</dbReference>
<evidence type="ECO:0000313" key="2">
    <source>
        <dbReference type="Proteomes" id="UP000610862"/>
    </source>
</evidence>
<dbReference type="InterPro" id="IPR023214">
    <property type="entry name" value="HAD_sf"/>
</dbReference>
<dbReference type="InterPro" id="IPR036412">
    <property type="entry name" value="HAD-like_sf"/>
</dbReference>
<keyword evidence="2" id="KW-1185">Reference proteome</keyword>
<organism evidence="1 2">
    <name type="scientific">Lentihominibacter hominis</name>
    <dbReference type="NCBI Taxonomy" id="2763645"/>
    <lineage>
        <taxon>Bacteria</taxon>
        <taxon>Bacillati</taxon>
        <taxon>Bacillota</taxon>
        <taxon>Clostridia</taxon>
        <taxon>Peptostreptococcales</taxon>
        <taxon>Anaerovoracaceae</taxon>
        <taxon>Lentihominibacter</taxon>
    </lineage>
</organism>